<dbReference type="Gene3D" id="2.10.109.10">
    <property type="entry name" value="Umud Fragment, subunit A"/>
    <property type="match status" value="1"/>
</dbReference>
<feature type="domain" description="Peptidase S26" evidence="10">
    <location>
        <begin position="56"/>
        <end position="224"/>
    </location>
</feature>
<keyword evidence="2 8" id="KW-0999">Mitochondrion inner membrane</keyword>
<evidence type="ECO:0000256" key="4">
    <source>
        <dbReference type="ARBA" id="ARBA00023128"/>
    </source>
</evidence>
<dbReference type="CDD" id="cd06530">
    <property type="entry name" value="S26_SPase_I"/>
    <property type="match status" value="1"/>
</dbReference>
<dbReference type="EMBL" id="CP069041">
    <property type="protein sequence ID" value="QRD05809.1"/>
    <property type="molecule type" value="Genomic_DNA"/>
</dbReference>
<dbReference type="OMA" id="HETGRED"/>
<keyword evidence="3 8" id="KW-0378">Hydrolase</keyword>
<dbReference type="RefSeq" id="XP_001796470.1">
    <property type="nucleotide sequence ID" value="XM_001796418.1"/>
</dbReference>
<dbReference type="InterPro" id="IPR019533">
    <property type="entry name" value="Peptidase_S26"/>
</dbReference>
<evidence type="ECO:0000256" key="8">
    <source>
        <dbReference type="RuleBase" id="RU362041"/>
    </source>
</evidence>
<dbReference type="GO" id="GO:0006465">
    <property type="term" value="P:signal peptide processing"/>
    <property type="evidence" value="ECO:0007669"/>
    <property type="project" value="InterPro"/>
</dbReference>
<feature type="active site" evidence="7">
    <location>
        <position position="80"/>
    </location>
</feature>
<evidence type="ECO:0000256" key="9">
    <source>
        <dbReference type="SAM" id="MobiDB-lite"/>
    </source>
</evidence>
<dbReference type="SUPFAM" id="SSF51306">
    <property type="entry name" value="LexA/Signal peptidase"/>
    <property type="match status" value="1"/>
</dbReference>
<evidence type="ECO:0000313" key="12">
    <source>
        <dbReference type="Proteomes" id="UP000663193"/>
    </source>
</evidence>
<dbReference type="PANTHER" id="PTHR12383">
    <property type="entry name" value="PROTEASE FAMILY S26 MITOCHONDRIAL INNER MEMBRANE PROTEASE-RELATED"/>
    <property type="match status" value="1"/>
</dbReference>
<feature type="active site" evidence="7">
    <location>
        <position position="135"/>
    </location>
</feature>
<feature type="compositionally biased region" description="Polar residues" evidence="9">
    <location>
        <begin position="30"/>
        <end position="42"/>
    </location>
</feature>
<comment type="similarity">
    <text evidence="6">Belongs to the peptidase S26 family. IMP1 subfamily.</text>
</comment>
<evidence type="ECO:0000259" key="10">
    <source>
        <dbReference type="Pfam" id="PF10502"/>
    </source>
</evidence>
<proteinExistence type="inferred from homology"/>
<organism evidence="11 12">
    <name type="scientific">Phaeosphaeria nodorum (strain SN15 / ATCC MYA-4574 / FGSC 10173)</name>
    <name type="common">Glume blotch fungus</name>
    <name type="synonym">Parastagonospora nodorum</name>
    <dbReference type="NCBI Taxonomy" id="321614"/>
    <lineage>
        <taxon>Eukaryota</taxon>
        <taxon>Fungi</taxon>
        <taxon>Dikarya</taxon>
        <taxon>Ascomycota</taxon>
        <taxon>Pezizomycotina</taxon>
        <taxon>Dothideomycetes</taxon>
        <taxon>Pleosporomycetidae</taxon>
        <taxon>Pleosporales</taxon>
        <taxon>Pleosporineae</taxon>
        <taxon>Phaeosphaeriaceae</taxon>
        <taxon>Parastagonospora</taxon>
    </lineage>
</organism>
<keyword evidence="8 11" id="KW-0645">Protease</keyword>
<evidence type="ECO:0000256" key="7">
    <source>
        <dbReference type="PIRSR" id="PIRSR600223-1"/>
    </source>
</evidence>
<dbReference type="PANTHER" id="PTHR12383:SF16">
    <property type="entry name" value="MITOCHONDRIAL INNER MEMBRANE PROTEASE SUBUNIT 1"/>
    <property type="match status" value="1"/>
</dbReference>
<sequence>MPPKPRIRVPVRATPAARGRAAQSPPSNPPTLASQTSTTPRTASTVRTIARYGFYGVTGVCMGLSIRDNLFDFDKVSGASMAPTINPTVHETGRRDVVFVRPYLHGRNSNNTWDIERGDVVTFWKPHKPEEVGLKRVIALEGDTVYPKSGSLLNAAANRLAGMPDGLADSDPDSILSGREEKGKVVVPYGHVWVEGDNWRSSLDSRDIGPISKSLVMGKVFKVWRGWGELRGTEDSRTRKEKEGASRVKEGQCEVPGVFL</sequence>
<dbReference type="PRINTS" id="PR00727">
    <property type="entry name" value="LEADERPTASE"/>
</dbReference>
<dbReference type="VEuPathDB" id="FungiDB:JI435_060830"/>
<dbReference type="GO" id="GO:0004252">
    <property type="term" value="F:serine-type endopeptidase activity"/>
    <property type="evidence" value="ECO:0007669"/>
    <property type="project" value="InterPro"/>
</dbReference>
<reference evidence="12" key="1">
    <citation type="journal article" date="2021" name="BMC Genomics">
        <title>Chromosome-level genome assembly and manually-curated proteome of model necrotroph Parastagonospora nodorum Sn15 reveals a genome-wide trove of candidate effector homologs, and redundancy of virulence-related functions within an accessory chromosome.</title>
        <authorList>
            <person name="Bertazzoni S."/>
            <person name="Jones D.A.B."/>
            <person name="Phan H.T."/>
            <person name="Tan K.-C."/>
            <person name="Hane J.K."/>
        </authorList>
    </citation>
    <scope>NUCLEOTIDE SEQUENCE [LARGE SCALE GENOMIC DNA]</scope>
    <source>
        <strain evidence="12">SN15 / ATCC MYA-4574 / FGSC 10173)</strain>
    </source>
</reference>
<dbReference type="NCBIfam" id="TIGR02227">
    <property type="entry name" value="sigpep_I_bact"/>
    <property type="match status" value="1"/>
</dbReference>
<keyword evidence="12" id="KW-1185">Reference proteome</keyword>
<dbReference type="InterPro" id="IPR052064">
    <property type="entry name" value="Mito_IMP1_subunit"/>
</dbReference>
<dbReference type="InterPro" id="IPR000223">
    <property type="entry name" value="Pept_S26A_signal_pept_1"/>
</dbReference>
<evidence type="ECO:0000256" key="2">
    <source>
        <dbReference type="ARBA" id="ARBA00022792"/>
    </source>
</evidence>
<evidence type="ECO:0000256" key="5">
    <source>
        <dbReference type="ARBA" id="ARBA00023136"/>
    </source>
</evidence>
<dbReference type="KEGG" id="pno:SNOG_06083"/>
<keyword evidence="5" id="KW-0472">Membrane</keyword>
<comment type="subcellular location">
    <subcellularLocation>
        <location evidence="1 8">Mitochondrion inner membrane</location>
    </subcellularLocation>
</comment>
<dbReference type="Proteomes" id="UP000663193">
    <property type="component" value="Chromosome 19"/>
</dbReference>
<dbReference type="EC" id="3.4.21.-" evidence="8"/>
<dbReference type="OrthoDB" id="9996127at2759"/>
<gene>
    <name evidence="11" type="ORF">JI435_060830</name>
</gene>
<dbReference type="GO" id="GO:0005743">
    <property type="term" value="C:mitochondrial inner membrane"/>
    <property type="evidence" value="ECO:0007669"/>
    <property type="project" value="UniProtKB-SubCell"/>
</dbReference>
<dbReference type="AlphaFoldDB" id="A0A7U2I9N5"/>
<accession>A0A7U2I9N5</accession>
<dbReference type="InterPro" id="IPR036286">
    <property type="entry name" value="LexA/Signal_pep-like_sf"/>
</dbReference>
<evidence type="ECO:0000313" key="11">
    <source>
        <dbReference type="EMBL" id="QRD05809.1"/>
    </source>
</evidence>
<name>A0A7U2I9N5_PHANO</name>
<dbReference type="Pfam" id="PF10502">
    <property type="entry name" value="Peptidase_S26"/>
    <property type="match status" value="1"/>
</dbReference>
<evidence type="ECO:0000256" key="1">
    <source>
        <dbReference type="ARBA" id="ARBA00004273"/>
    </source>
</evidence>
<evidence type="ECO:0000256" key="3">
    <source>
        <dbReference type="ARBA" id="ARBA00022801"/>
    </source>
</evidence>
<keyword evidence="4 8" id="KW-0496">Mitochondrion</keyword>
<protein>
    <recommendedName>
        <fullName evidence="8">Mitochondrial inner membrane protease subunit</fullName>
        <ecNumber evidence="8">3.4.21.-</ecNumber>
    </recommendedName>
</protein>
<feature type="region of interest" description="Disordered" evidence="9">
    <location>
        <begin position="1"/>
        <end position="42"/>
    </location>
</feature>
<evidence type="ECO:0000256" key="6">
    <source>
        <dbReference type="ARBA" id="ARBA00038445"/>
    </source>
</evidence>